<evidence type="ECO:0000313" key="2">
    <source>
        <dbReference type="Proteomes" id="UP000275078"/>
    </source>
</evidence>
<reference evidence="1 2" key="1">
    <citation type="journal article" date="2018" name="Nat. Ecol. Evol.">
        <title>Pezizomycetes genomes reveal the molecular basis of ectomycorrhizal truffle lifestyle.</title>
        <authorList>
            <person name="Murat C."/>
            <person name="Payen T."/>
            <person name="Noel B."/>
            <person name="Kuo A."/>
            <person name="Morin E."/>
            <person name="Chen J."/>
            <person name="Kohler A."/>
            <person name="Krizsan K."/>
            <person name="Balestrini R."/>
            <person name="Da Silva C."/>
            <person name="Montanini B."/>
            <person name="Hainaut M."/>
            <person name="Levati E."/>
            <person name="Barry K.W."/>
            <person name="Belfiori B."/>
            <person name="Cichocki N."/>
            <person name="Clum A."/>
            <person name="Dockter R.B."/>
            <person name="Fauchery L."/>
            <person name="Guy J."/>
            <person name="Iotti M."/>
            <person name="Le Tacon F."/>
            <person name="Lindquist E.A."/>
            <person name="Lipzen A."/>
            <person name="Malagnac F."/>
            <person name="Mello A."/>
            <person name="Molinier V."/>
            <person name="Miyauchi S."/>
            <person name="Poulain J."/>
            <person name="Riccioni C."/>
            <person name="Rubini A."/>
            <person name="Sitrit Y."/>
            <person name="Splivallo R."/>
            <person name="Traeger S."/>
            <person name="Wang M."/>
            <person name="Zifcakova L."/>
            <person name="Wipf D."/>
            <person name="Zambonelli A."/>
            <person name="Paolocci F."/>
            <person name="Nowrousian M."/>
            <person name="Ottonello S."/>
            <person name="Baldrian P."/>
            <person name="Spatafora J.W."/>
            <person name="Henrissat B."/>
            <person name="Nagy L.G."/>
            <person name="Aury J.M."/>
            <person name="Wincker P."/>
            <person name="Grigoriev I.V."/>
            <person name="Bonfante P."/>
            <person name="Martin F.M."/>
        </authorList>
    </citation>
    <scope>NUCLEOTIDE SEQUENCE [LARGE SCALE GENOMIC DNA]</scope>
    <source>
        <strain evidence="1 2">RN42</strain>
    </source>
</reference>
<dbReference type="AlphaFoldDB" id="A0A3N4HGH2"/>
<dbReference type="Proteomes" id="UP000275078">
    <property type="component" value="Unassembled WGS sequence"/>
</dbReference>
<organism evidence="1 2">
    <name type="scientific">Ascobolus immersus RN42</name>
    <dbReference type="NCBI Taxonomy" id="1160509"/>
    <lineage>
        <taxon>Eukaryota</taxon>
        <taxon>Fungi</taxon>
        <taxon>Dikarya</taxon>
        <taxon>Ascomycota</taxon>
        <taxon>Pezizomycotina</taxon>
        <taxon>Pezizomycetes</taxon>
        <taxon>Pezizales</taxon>
        <taxon>Ascobolaceae</taxon>
        <taxon>Ascobolus</taxon>
    </lineage>
</organism>
<accession>A0A3N4HGH2</accession>
<dbReference type="EMBL" id="ML119831">
    <property type="protein sequence ID" value="RPA73169.1"/>
    <property type="molecule type" value="Genomic_DNA"/>
</dbReference>
<gene>
    <name evidence="1" type="ORF">BJ508DRAFT_341726</name>
</gene>
<evidence type="ECO:0000313" key="1">
    <source>
        <dbReference type="EMBL" id="RPA73169.1"/>
    </source>
</evidence>
<sequence length="318" mass="35141">MSTSAPQNTNKHWQTFDMLKSNPTPITPFFEFAQPSAQIQSVPLPFTLWTTDRFRNFTEEEFSLLLSLLGPMEMSYPFTSVFHLPAGGPWTCAGMVLTTQELENVHPMHSRGVTFGGRRTGDPLASFEGDIWELQVEILRYCMAMIEKEGREAVGLAVEFVGSGLLVEFPEKIPEDYRSLPESFGGWPVFYRVGVAEKPVSGSVDSKSEGILAPFGEVVGFRDVPLWSHVDCWVNQFVVVSQRTRIEGVQGAKVELSRCFGVFGGDGEALGDSVCGTPCVLTRGDTDCFVGYFCEKSVANPAIGYVESARLLQDFGRM</sequence>
<keyword evidence="2" id="KW-1185">Reference proteome</keyword>
<name>A0A3N4HGH2_ASCIM</name>
<proteinExistence type="predicted"/>
<protein>
    <submittedName>
        <fullName evidence="1">Uncharacterized protein</fullName>
    </submittedName>
</protein>